<accession>A0A5C3NWE4</accession>
<feature type="domain" description="Reverse transcriptase zinc-binding" evidence="1">
    <location>
        <begin position="40"/>
        <end position="110"/>
    </location>
</feature>
<gene>
    <name evidence="2" type="ORF">K466DRAFT_578698</name>
</gene>
<dbReference type="AlphaFoldDB" id="A0A5C3NWE4"/>
<sequence length="262" mass="30108">MTAITQRLAYRGIMARKTDGERLATARMADRIVTAVTDLTRKRITRAMLWKSLRHRDVARKISEFLWRCLHDSLKIGPYWKHIKGSEARVMCTVCGTDETIEHMLVDCEADATKEIRRLLAKILRKRSGKRTDLSLGVLLGATAYSQAGSPSKDTAAVERFLRIAITESVYLIWKLRCERTIEFEGDPERWHSAKETRQKWYACLNRRLGLERALTNKRFGEKAVSRQLVEATWSGVLNIPVQQQEHWMRLKGVLVGILDDG</sequence>
<dbReference type="EMBL" id="ML211655">
    <property type="protein sequence ID" value="TFK81099.1"/>
    <property type="molecule type" value="Genomic_DNA"/>
</dbReference>
<dbReference type="Pfam" id="PF13966">
    <property type="entry name" value="zf-RVT"/>
    <property type="match status" value="1"/>
</dbReference>
<reference evidence="2 3" key="1">
    <citation type="journal article" date="2019" name="Nat. Ecol. Evol.">
        <title>Megaphylogeny resolves global patterns of mushroom evolution.</title>
        <authorList>
            <person name="Varga T."/>
            <person name="Krizsan K."/>
            <person name="Foldi C."/>
            <person name="Dima B."/>
            <person name="Sanchez-Garcia M."/>
            <person name="Sanchez-Ramirez S."/>
            <person name="Szollosi G.J."/>
            <person name="Szarkandi J.G."/>
            <person name="Papp V."/>
            <person name="Albert L."/>
            <person name="Andreopoulos W."/>
            <person name="Angelini C."/>
            <person name="Antonin V."/>
            <person name="Barry K.W."/>
            <person name="Bougher N.L."/>
            <person name="Buchanan P."/>
            <person name="Buyck B."/>
            <person name="Bense V."/>
            <person name="Catcheside P."/>
            <person name="Chovatia M."/>
            <person name="Cooper J."/>
            <person name="Damon W."/>
            <person name="Desjardin D."/>
            <person name="Finy P."/>
            <person name="Geml J."/>
            <person name="Haridas S."/>
            <person name="Hughes K."/>
            <person name="Justo A."/>
            <person name="Karasinski D."/>
            <person name="Kautmanova I."/>
            <person name="Kiss B."/>
            <person name="Kocsube S."/>
            <person name="Kotiranta H."/>
            <person name="LaButti K.M."/>
            <person name="Lechner B.E."/>
            <person name="Liimatainen K."/>
            <person name="Lipzen A."/>
            <person name="Lukacs Z."/>
            <person name="Mihaltcheva S."/>
            <person name="Morgado L.N."/>
            <person name="Niskanen T."/>
            <person name="Noordeloos M.E."/>
            <person name="Ohm R.A."/>
            <person name="Ortiz-Santana B."/>
            <person name="Ovrebo C."/>
            <person name="Racz N."/>
            <person name="Riley R."/>
            <person name="Savchenko A."/>
            <person name="Shiryaev A."/>
            <person name="Soop K."/>
            <person name="Spirin V."/>
            <person name="Szebenyi C."/>
            <person name="Tomsovsky M."/>
            <person name="Tulloss R.E."/>
            <person name="Uehling J."/>
            <person name="Grigoriev I.V."/>
            <person name="Vagvolgyi C."/>
            <person name="Papp T."/>
            <person name="Martin F.M."/>
            <person name="Miettinen O."/>
            <person name="Hibbett D.S."/>
            <person name="Nagy L.G."/>
        </authorList>
    </citation>
    <scope>NUCLEOTIDE SEQUENCE [LARGE SCALE GENOMIC DNA]</scope>
    <source>
        <strain evidence="2 3">HHB13444</strain>
    </source>
</reference>
<evidence type="ECO:0000259" key="1">
    <source>
        <dbReference type="Pfam" id="PF13966"/>
    </source>
</evidence>
<dbReference type="InParanoid" id="A0A5C3NWE4"/>
<proteinExistence type="predicted"/>
<organism evidence="2 3">
    <name type="scientific">Polyporus arcularius HHB13444</name>
    <dbReference type="NCBI Taxonomy" id="1314778"/>
    <lineage>
        <taxon>Eukaryota</taxon>
        <taxon>Fungi</taxon>
        <taxon>Dikarya</taxon>
        <taxon>Basidiomycota</taxon>
        <taxon>Agaricomycotina</taxon>
        <taxon>Agaricomycetes</taxon>
        <taxon>Polyporales</taxon>
        <taxon>Polyporaceae</taxon>
        <taxon>Polyporus</taxon>
    </lineage>
</organism>
<protein>
    <recommendedName>
        <fullName evidence="1">Reverse transcriptase zinc-binding domain-containing protein</fullName>
    </recommendedName>
</protein>
<dbReference type="STRING" id="1314778.A0A5C3NWE4"/>
<evidence type="ECO:0000313" key="3">
    <source>
        <dbReference type="Proteomes" id="UP000308197"/>
    </source>
</evidence>
<dbReference type="Proteomes" id="UP000308197">
    <property type="component" value="Unassembled WGS sequence"/>
</dbReference>
<name>A0A5C3NWE4_9APHY</name>
<keyword evidence="3" id="KW-1185">Reference proteome</keyword>
<dbReference type="InterPro" id="IPR026960">
    <property type="entry name" value="RVT-Znf"/>
</dbReference>
<evidence type="ECO:0000313" key="2">
    <source>
        <dbReference type="EMBL" id="TFK81099.1"/>
    </source>
</evidence>